<proteinExistence type="predicted"/>
<feature type="domain" description="Pyridoxamine 5'-phosphate oxidase N-terminal" evidence="2">
    <location>
        <begin position="23"/>
        <end position="126"/>
    </location>
</feature>
<gene>
    <name evidence="3" type="ORF">GCM10017577_21690</name>
</gene>
<dbReference type="AlphaFoldDB" id="A0A9W6L102"/>
<dbReference type="GO" id="GO:0005829">
    <property type="term" value="C:cytosol"/>
    <property type="evidence" value="ECO:0007669"/>
    <property type="project" value="TreeGrafter"/>
</dbReference>
<keyword evidence="1" id="KW-0560">Oxidoreductase</keyword>
<dbReference type="Pfam" id="PF01243">
    <property type="entry name" value="PNPOx_N"/>
    <property type="match status" value="1"/>
</dbReference>
<keyword evidence="4" id="KW-1185">Reference proteome</keyword>
<evidence type="ECO:0000313" key="3">
    <source>
        <dbReference type="EMBL" id="GLL11028.1"/>
    </source>
</evidence>
<evidence type="ECO:0000313" key="4">
    <source>
        <dbReference type="Proteomes" id="UP001143463"/>
    </source>
</evidence>
<reference evidence="3" key="2">
    <citation type="submission" date="2023-01" db="EMBL/GenBank/DDBJ databases">
        <authorList>
            <person name="Sun Q."/>
            <person name="Evtushenko L."/>
        </authorList>
    </citation>
    <scope>NUCLEOTIDE SEQUENCE</scope>
    <source>
        <strain evidence="3">VKM Ac-1069</strain>
    </source>
</reference>
<dbReference type="GO" id="GO:0016627">
    <property type="term" value="F:oxidoreductase activity, acting on the CH-CH group of donors"/>
    <property type="evidence" value="ECO:0007669"/>
    <property type="project" value="TreeGrafter"/>
</dbReference>
<dbReference type="InterPro" id="IPR052019">
    <property type="entry name" value="F420H2_bilvrd_red/Heme_oxyg"/>
</dbReference>
<dbReference type="Gene3D" id="2.30.110.10">
    <property type="entry name" value="Electron Transport, Fmn-binding Protein, Chain A"/>
    <property type="match status" value="1"/>
</dbReference>
<dbReference type="PANTHER" id="PTHR35176:SF6">
    <property type="entry name" value="HEME OXYGENASE HI_0854-RELATED"/>
    <property type="match status" value="1"/>
</dbReference>
<reference evidence="3" key="1">
    <citation type="journal article" date="2014" name="Int. J. Syst. Evol. Microbiol.">
        <title>Complete genome sequence of Corynebacterium casei LMG S-19264T (=DSM 44701T), isolated from a smear-ripened cheese.</title>
        <authorList>
            <consortium name="US DOE Joint Genome Institute (JGI-PGF)"/>
            <person name="Walter F."/>
            <person name="Albersmeier A."/>
            <person name="Kalinowski J."/>
            <person name="Ruckert C."/>
        </authorList>
    </citation>
    <scope>NUCLEOTIDE SEQUENCE</scope>
    <source>
        <strain evidence="3">VKM Ac-1069</strain>
    </source>
</reference>
<dbReference type="PANTHER" id="PTHR35176">
    <property type="entry name" value="HEME OXYGENASE HI_0854-RELATED"/>
    <property type="match status" value="1"/>
</dbReference>
<dbReference type="SUPFAM" id="SSF50475">
    <property type="entry name" value="FMN-binding split barrel"/>
    <property type="match status" value="1"/>
</dbReference>
<dbReference type="Proteomes" id="UP001143463">
    <property type="component" value="Unassembled WGS sequence"/>
</dbReference>
<comment type="caution">
    <text evidence="3">The sequence shown here is derived from an EMBL/GenBank/DDBJ whole genome shotgun (WGS) entry which is preliminary data.</text>
</comment>
<dbReference type="GO" id="GO:0070967">
    <property type="term" value="F:coenzyme F420 binding"/>
    <property type="evidence" value="ECO:0007669"/>
    <property type="project" value="TreeGrafter"/>
</dbReference>
<evidence type="ECO:0000259" key="2">
    <source>
        <dbReference type="Pfam" id="PF01243"/>
    </source>
</evidence>
<evidence type="ECO:0000256" key="1">
    <source>
        <dbReference type="ARBA" id="ARBA00023002"/>
    </source>
</evidence>
<accession>A0A9W6L102</accession>
<name>A0A9W6L102_9PSEU</name>
<dbReference type="EMBL" id="BSFQ01000007">
    <property type="protein sequence ID" value="GLL11028.1"/>
    <property type="molecule type" value="Genomic_DNA"/>
</dbReference>
<dbReference type="InterPro" id="IPR012349">
    <property type="entry name" value="Split_barrel_FMN-bd"/>
</dbReference>
<dbReference type="InterPro" id="IPR011576">
    <property type="entry name" value="Pyridox_Oxase_N"/>
</dbReference>
<sequence length="161" mass="18112">MNMSSDPAVHSRRARADLDDPVARELLSSRIPARLAYSWRDGSPRVVPIWFHWDGAEIVMATPPGAPKLKALDEGVPVAITIDSEEWPYKVLSVRGRAHLSKVTGVCVEYAKAAERYFGPEQGTAWVSRFPPEVEMWRIAVTPEQVRILDFRTRFPSAMPI</sequence>
<organism evidence="3 4">
    <name type="scientific">Pseudonocardia halophobica</name>
    <dbReference type="NCBI Taxonomy" id="29401"/>
    <lineage>
        <taxon>Bacteria</taxon>
        <taxon>Bacillati</taxon>
        <taxon>Actinomycetota</taxon>
        <taxon>Actinomycetes</taxon>
        <taxon>Pseudonocardiales</taxon>
        <taxon>Pseudonocardiaceae</taxon>
        <taxon>Pseudonocardia</taxon>
    </lineage>
</organism>
<protein>
    <recommendedName>
        <fullName evidence="2">Pyridoxamine 5'-phosphate oxidase N-terminal domain-containing protein</fullName>
    </recommendedName>
</protein>